<dbReference type="RefSeq" id="WP_191908509.1">
    <property type="nucleotide sequence ID" value="NZ_CP042906.1"/>
</dbReference>
<feature type="transmembrane region" description="Helical" evidence="9">
    <location>
        <begin position="145"/>
        <end position="166"/>
    </location>
</feature>
<organism evidence="10 11">
    <name type="scientific">Hypericibacter terrae</name>
    <dbReference type="NCBI Taxonomy" id="2602015"/>
    <lineage>
        <taxon>Bacteria</taxon>
        <taxon>Pseudomonadati</taxon>
        <taxon>Pseudomonadota</taxon>
        <taxon>Alphaproteobacteria</taxon>
        <taxon>Rhodospirillales</taxon>
        <taxon>Dongiaceae</taxon>
        <taxon>Hypericibacter</taxon>
    </lineage>
</organism>
<evidence type="ECO:0000256" key="4">
    <source>
        <dbReference type="ARBA" id="ARBA00022692"/>
    </source>
</evidence>
<keyword evidence="11" id="KW-1185">Reference proteome</keyword>
<feature type="transmembrane region" description="Helical" evidence="9">
    <location>
        <begin position="62"/>
        <end position="82"/>
    </location>
</feature>
<evidence type="ECO:0000313" key="11">
    <source>
        <dbReference type="Proteomes" id="UP000326202"/>
    </source>
</evidence>
<feature type="transmembrane region" description="Helical" evidence="9">
    <location>
        <begin position="198"/>
        <end position="217"/>
    </location>
</feature>
<reference evidence="10 11" key="1">
    <citation type="submission" date="2019-08" db="EMBL/GenBank/DDBJ databases">
        <title>Hyperibacter terrae gen. nov., sp. nov. and Hyperibacter viscosus sp. nov., two new members in the family Rhodospirillaceae isolated from the rhizosphere of Hypericum perforatum.</title>
        <authorList>
            <person name="Noviana Z."/>
        </authorList>
    </citation>
    <scope>NUCLEOTIDE SEQUENCE [LARGE SCALE GENOMIC DNA]</scope>
    <source>
        <strain evidence="10 11">R5913</strain>
    </source>
</reference>
<dbReference type="PANTHER" id="PTHR11795">
    <property type="entry name" value="BRANCHED-CHAIN AMINO ACID TRANSPORT SYSTEM PERMEASE PROTEIN LIVH"/>
    <property type="match status" value="1"/>
</dbReference>
<keyword evidence="4 9" id="KW-0812">Transmembrane</keyword>
<comment type="subcellular location">
    <subcellularLocation>
        <location evidence="1">Cell membrane</location>
        <topology evidence="1">Multi-pass membrane protein</topology>
    </subcellularLocation>
</comment>
<evidence type="ECO:0000256" key="3">
    <source>
        <dbReference type="ARBA" id="ARBA00022475"/>
    </source>
</evidence>
<evidence type="ECO:0000256" key="1">
    <source>
        <dbReference type="ARBA" id="ARBA00004651"/>
    </source>
</evidence>
<evidence type="ECO:0000256" key="7">
    <source>
        <dbReference type="ARBA" id="ARBA00023136"/>
    </source>
</evidence>
<dbReference type="GO" id="GO:0006865">
    <property type="term" value="P:amino acid transport"/>
    <property type="evidence" value="ECO:0007669"/>
    <property type="project" value="UniProtKB-KW"/>
</dbReference>
<dbReference type="GO" id="GO:0022857">
    <property type="term" value="F:transmembrane transporter activity"/>
    <property type="evidence" value="ECO:0007669"/>
    <property type="project" value="InterPro"/>
</dbReference>
<gene>
    <name evidence="10" type="ORF">FRZ44_18760</name>
</gene>
<evidence type="ECO:0000256" key="8">
    <source>
        <dbReference type="ARBA" id="ARBA00037998"/>
    </source>
</evidence>
<name>A0A5J6MHL6_9PROT</name>
<dbReference type="AlphaFoldDB" id="A0A5J6MHL6"/>
<dbReference type="InterPro" id="IPR052157">
    <property type="entry name" value="BCAA_transport_permease"/>
</dbReference>
<evidence type="ECO:0000256" key="9">
    <source>
        <dbReference type="SAM" id="Phobius"/>
    </source>
</evidence>
<keyword evidence="6 9" id="KW-1133">Transmembrane helix</keyword>
<dbReference type="GO" id="GO:0005886">
    <property type="term" value="C:plasma membrane"/>
    <property type="evidence" value="ECO:0007669"/>
    <property type="project" value="UniProtKB-SubCell"/>
</dbReference>
<feature type="transmembrane region" description="Helical" evidence="9">
    <location>
        <begin position="103"/>
        <end position="125"/>
    </location>
</feature>
<dbReference type="Pfam" id="PF02653">
    <property type="entry name" value="BPD_transp_2"/>
    <property type="match status" value="1"/>
</dbReference>
<evidence type="ECO:0000256" key="5">
    <source>
        <dbReference type="ARBA" id="ARBA00022970"/>
    </source>
</evidence>
<feature type="transmembrane region" description="Helical" evidence="9">
    <location>
        <begin position="6"/>
        <end position="29"/>
    </location>
</feature>
<sequence length="297" mass="31180">MDLLLSPQLLAAALIAGALYALVALGLNLIYGTMRLLNVAHGELVMVGSYVASWSFSLLGLGPWPALVLSPVAAGLLGYGLYRGLFRRLLANPALSQRIEANSLLLFFGISIILQNLVSLLFTATPRGYQPFGGAVIDLGVASVTGGRLLVLVVAGIVTVAAMLLLRFNTVGLAVKALIQNREAASLAGIDTEKLERWSFIAGFAVAGLAGALVSMVEQVSPFMGFPYMIAAFVIIILGGLGNLTGSLIGGLILGLLETYGVALTSPNYRSILVYGVFIAVLLIRPQGLLGRTRIVR</sequence>
<keyword evidence="2" id="KW-0813">Transport</keyword>
<evidence type="ECO:0000256" key="2">
    <source>
        <dbReference type="ARBA" id="ARBA00022448"/>
    </source>
</evidence>
<dbReference type="PANTHER" id="PTHR11795:SF445">
    <property type="entry name" value="AMINO ACID ABC TRANSPORTER PERMEASE PROTEIN"/>
    <property type="match status" value="1"/>
</dbReference>
<keyword evidence="3" id="KW-1003">Cell membrane</keyword>
<feature type="transmembrane region" description="Helical" evidence="9">
    <location>
        <begin position="272"/>
        <end position="290"/>
    </location>
</feature>
<dbReference type="EMBL" id="CP042906">
    <property type="protein sequence ID" value="QEX16581.1"/>
    <property type="molecule type" value="Genomic_DNA"/>
</dbReference>
<protein>
    <submittedName>
        <fullName evidence="10">Branched-chain amino acid ABC transporter permease</fullName>
    </submittedName>
</protein>
<dbReference type="Proteomes" id="UP000326202">
    <property type="component" value="Chromosome"/>
</dbReference>
<evidence type="ECO:0000256" key="6">
    <source>
        <dbReference type="ARBA" id="ARBA00022989"/>
    </source>
</evidence>
<dbReference type="KEGG" id="htq:FRZ44_18760"/>
<evidence type="ECO:0000313" key="10">
    <source>
        <dbReference type="EMBL" id="QEX16581.1"/>
    </source>
</evidence>
<keyword evidence="7 9" id="KW-0472">Membrane</keyword>
<dbReference type="CDD" id="cd06582">
    <property type="entry name" value="TM_PBP1_LivH_like"/>
    <property type="match status" value="1"/>
</dbReference>
<comment type="similarity">
    <text evidence="8">Belongs to the binding-protein-dependent transport system permease family. LivHM subfamily.</text>
</comment>
<feature type="transmembrane region" description="Helical" evidence="9">
    <location>
        <begin position="36"/>
        <end position="56"/>
    </location>
</feature>
<dbReference type="InterPro" id="IPR001851">
    <property type="entry name" value="ABC_transp_permease"/>
</dbReference>
<accession>A0A5J6MHL6</accession>
<proteinExistence type="inferred from homology"/>
<keyword evidence="5" id="KW-0029">Amino-acid transport</keyword>